<dbReference type="EMBL" id="BARS01022560">
    <property type="protein sequence ID" value="GAG01502.1"/>
    <property type="molecule type" value="Genomic_DNA"/>
</dbReference>
<sequence length="67" mass="7473">GRVKCKLWGVNDPEPAWTTDVYYPSTIPNRTWPRVAHGYFVIKETGAGTRDVSDIRITPIRKTGGGL</sequence>
<evidence type="ECO:0000313" key="1">
    <source>
        <dbReference type="EMBL" id="GAG01502.1"/>
    </source>
</evidence>
<comment type="caution">
    <text evidence="1">The sequence shown here is derived from an EMBL/GenBank/DDBJ whole genome shotgun (WGS) entry which is preliminary data.</text>
</comment>
<gene>
    <name evidence="1" type="ORF">S01H1_36055</name>
</gene>
<feature type="non-terminal residue" evidence="1">
    <location>
        <position position="1"/>
    </location>
</feature>
<reference evidence="1" key="1">
    <citation type="journal article" date="2014" name="Front. Microbiol.">
        <title>High frequency of phylogenetically diverse reductive dehalogenase-homologous genes in deep subseafloor sedimentary metagenomes.</title>
        <authorList>
            <person name="Kawai M."/>
            <person name="Futagami T."/>
            <person name="Toyoda A."/>
            <person name="Takaki Y."/>
            <person name="Nishi S."/>
            <person name="Hori S."/>
            <person name="Arai W."/>
            <person name="Tsubouchi T."/>
            <person name="Morono Y."/>
            <person name="Uchiyama I."/>
            <person name="Ito T."/>
            <person name="Fujiyama A."/>
            <person name="Inagaki F."/>
            <person name="Takami H."/>
        </authorList>
    </citation>
    <scope>NUCLEOTIDE SEQUENCE</scope>
    <source>
        <strain evidence="1">Expedition CK06-06</strain>
    </source>
</reference>
<organism evidence="1">
    <name type="scientific">marine sediment metagenome</name>
    <dbReference type="NCBI Taxonomy" id="412755"/>
    <lineage>
        <taxon>unclassified sequences</taxon>
        <taxon>metagenomes</taxon>
        <taxon>ecological metagenomes</taxon>
    </lineage>
</organism>
<dbReference type="AlphaFoldDB" id="X0UQI9"/>
<name>X0UQI9_9ZZZZ</name>
<accession>X0UQI9</accession>
<protein>
    <submittedName>
        <fullName evidence="1">Uncharacterized protein</fullName>
    </submittedName>
</protein>
<proteinExistence type="predicted"/>